<dbReference type="HOGENOM" id="CLU_046767_1_0_1"/>
<evidence type="ECO:0000256" key="1">
    <source>
        <dbReference type="PIRSR" id="PIRSR605502-1"/>
    </source>
</evidence>
<dbReference type="OMA" id="GDQAYVM"/>
<gene>
    <name evidence="2" type="ORF">TRIADDRAFT_30433</name>
</gene>
<proteinExistence type="predicted"/>
<comment type="cofactor">
    <cofactor evidence="1">
        <name>Mg(2+)</name>
        <dbReference type="ChEBI" id="CHEBI:18420"/>
    </cofactor>
    <text evidence="1">Binds 2 magnesium ions per subunit.</text>
</comment>
<dbReference type="InParanoid" id="B3S765"/>
<keyword evidence="3" id="KW-1185">Reference proteome</keyword>
<dbReference type="InterPro" id="IPR036705">
    <property type="entry name" value="Ribosyl_crysJ1_sf"/>
</dbReference>
<dbReference type="PANTHER" id="PTHR16222:SF17">
    <property type="entry name" value="SELENOPROTEIN J"/>
    <property type="match status" value="1"/>
</dbReference>
<dbReference type="SUPFAM" id="SSF101478">
    <property type="entry name" value="ADP-ribosylglycohydrolase"/>
    <property type="match status" value="1"/>
</dbReference>
<evidence type="ECO:0000313" key="3">
    <source>
        <dbReference type="Proteomes" id="UP000009022"/>
    </source>
</evidence>
<dbReference type="AlphaFoldDB" id="B3S765"/>
<dbReference type="InterPro" id="IPR005502">
    <property type="entry name" value="Ribosyl_crysJ1"/>
</dbReference>
<sequence>RKRAIIAVMGSIVADAAAQPLHYIADSDSIHKILEQNNAVDPEFLPVSANPRYKIDTGQQSCYGDQLMVFMDSLANHGIIDVKDLIRRIVRYFGPNSEYEPKDPTERPLPCPLRTSAISDIISNSLRYGLDGQNLGPTDDYNADCLCKLAPVVGMFAGQRNMLASVEKVARITQNNTKSLAICLAAARILEHYLLKGYDKDVFTIVQNELKNPQRTLPTDEDRNVADMIQSIVDMKSRSHVNVVSHVGHIFQCSLHVLLTAKSYIDGVRNTLIAGGCNCSRATFIGACLAAQFGIDAIPMQWIRKTNSSSYAFELAKKLMKIQTN</sequence>
<keyword evidence="1" id="KW-0460">Magnesium</keyword>
<dbReference type="OrthoDB" id="524326at2759"/>
<name>B3S765_TRIAD</name>
<evidence type="ECO:0000313" key="2">
    <source>
        <dbReference type="EMBL" id="EDV21430.1"/>
    </source>
</evidence>
<dbReference type="InterPro" id="IPR050792">
    <property type="entry name" value="ADP-ribosylglycohydrolase"/>
</dbReference>
<dbReference type="eggNOG" id="ENOG502QUJI">
    <property type="taxonomic scope" value="Eukaryota"/>
</dbReference>
<dbReference type="Proteomes" id="UP000009022">
    <property type="component" value="Unassembled WGS sequence"/>
</dbReference>
<dbReference type="PANTHER" id="PTHR16222">
    <property type="entry name" value="ADP-RIBOSYLGLYCOHYDROLASE"/>
    <property type="match status" value="1"/>
</dbReference>
<organism evidence="2 3">
    <name type="scientific">Trichoplax adhaerens</name>
    <name type="common">Trichoplax reptans</name>
    <dbReference type="NCBI Taxonomy" id="10228"/>
    <lineage>
        <taxon>Eukaryota</taxon>
        <taxon>Metazoa</taxon>
        <taxon>Placozoa</taxon>
        <taxon>Uniplacotomia</taxon>
        <taxon>Trichoplacea</taxon>
        <taxon>Trichoplacidae</taxon>
        <taxon>Trichoplax</taxon>
    </lineage>
</organism>
<feature type="binding site" evidence="1">
    <location>
        <position position="280"/>
    </location>
    <ligand>
        <name>Mg(2+)</name>
        <dbReference type="ChEBI" id="CHEBI:18420"/>
        <label>1</label>
    </ligand>
</feature>
<protein>
    <submittedName>
        <fullName evidence="2">Uncharacterized protein</fullName>
    </submittedName>
</protein>
<dbReference type="Gene3D" id="1.10.4080.10">
    <property type="entry name" value="ADP-ribosylation/Crystallin J1"/>
    <property type="match status" value="1"/>
</dbReference>
<feature type="non-terminal residue" evidence="2">
    <location>
        <position position="1"/>
    </location>
</feature>
<feature type="binding site" evidence="1">
    <location>
        <position position="61"/>
    </location>
    <ligand>
        <name>Mg(2+)</name>
        <dbReference type="ChEBI" id="CHEBI:18420"/>
        <label>1</label>
    </ligand>
</feature>
<accession>B3S765</accession>
<dbReference type="KEGG" id="tad:TRIADDRAFT_30433"/>
<dbReference type="Pfam" id="PF03747">
    <property type="entry name" value="ADP_ribosyl_GH"/>
    <property type="match status" value="1"/>
</dbReference>
<dbReference type="STRING" id="10228.B3S765"/>
<keyword evidence="1" id="KW-0479">Metal-binding</keyword>
<dbReference type="CTD" id="6757243"/>
<reference evidence="2 3" key="1">
    <citation type="journal article" date="2008" name="Nature">
        <title>The Trichoplax genome and the nature of placozoans.</title>
        <authorList>
            <person name="Srivastava M."/>
            <person name="Begovic E."/>
            <person name="Chapman J."/>
            <person name="Putnam N.H."/>
            <person name="Hellsten U."/>
            <person name="Kawashima T."/>
            <person name="Kuo A."/>
            <person name="Mitros T."/>
            <person name="Salamov A."/>
            <person name="Carpenter M.L."/>
            <person name="Signorovitch A.Y."/>
            <person name="Moreno M.A."/>
            <person name="Kamm K."/>
            <person name="Grimwood J."/>
            <person name="Schmutz J."/>
            <person name="Shapiro H."/>
            <person name="Grigoriev I.V."/>
            <person name="Buss L.W."/>
            <person name="Schierwater B."/>
            <person name="Dellaporta S.L."/>
            <person name="Rokhsar D.S."/>
        </authorList>
    </citation>
    <scope>NUCLEOTIDE SEQUENCE [LARGE SCALE GENOMIC DNA]</scope>
    <source>
        <strain evidence="2 3">Grell-BS-1999</strain>
    </source>
</reference>
<dbReference type="RefSeq" id="XP_002116030.1">
    <property type="nucleotide sequence ID" value="XM_002115994.1"/>
</dbReference>
<dbReference type="GO" id="GO:0046872">
    <property type="term" value="F:metal ion binding"/>
    <property type="evidence" value="ECO:0007669"/>
    <property type="project" value="UniProtKB-KW"/>
</dbReference>
<dbReference type="PhylomeDB" id="B3S765"/>
<dbReference type="EMBL" id="DS985253">
    <property type="protein sequence ID" value="EDV21430.1"/>
    <property type="molecule type" value="Genomic_DNA"/>
</dbReference>
<dbReference type="GeneID" id="6757243"/>